<dbReference type="Gene3D" id="2.60.40.1120">
    <property type="entry name" value="Carboxypeptidase-like, regulatory domain"/>
    <property type="match status" value="1"/>
</dbReference>
<feature type="signal peptide" evidence="1">
    <location>
        <begin position="1"/>
        <end position="20"/>
    </location>
</feature>
<sequence length="922" mass="104601">MRLKTIILALLFAMPMGLFAQSIELRGTVKDSIGNPLELANIIATNKAEGTLESYGITDAQGRYKLELAVNTTYELKVSFLGLKSEIVDYTVSENAQDDTKDFILISDPNQLDNVELVYEMPVSVKGDTIVYNTDSFTNGNEKKLGDVLKKLPGVEVTDDGEIEVDGQTVSKVMIEGKDFFDGDSKLATQNIPADALKKVEVLKNYNEVSQMRGLGNDQDNIAINLKLKEGKKNFWFGDITTGVGEGDDEFRYTVKPKLFYYSPKGSINVIGNFNNTGEVPFTFRDYFNFTGGFRGFNRRGGTSFNISDGGLGFLTTQNNRANEIESDFIGANFTYSPSKTWDISGFTILNDGRTNFINNSLNTFINGGVSQEFNEESDQRNQLGMVKFSAVHKPSTNLQVDYDILAKLSKQTEFSDGTSIERFTDADGNFVEQVDNVDQSKENSPFSINQNLNVYYTLDENNIFAATVQHLFQEEDPFYNALVSQQPFQSVLPLTTEGQDLFNVNQDKTIRSNKLDAKIDYYYVINNKSNINLTFGSTLSRQDFNSNIFQLLEGNGREDFENSLPDPDTGEVASLGNDVQFNFSDWFLGAHYKFKTGIYTFTPGLTLHRYGIKSDQAGLITEDNQWLVLPDFFAIAQFAQSKRLQLNYQVTAQYTDVSNYAEGLVFNNFNRLFRGNRNLENALFHNVNLNYFSFSMFNFTSIFGGVNYSRRIDPVKTAGIFQGIDQISSPINNTNFVDETYGGNARFSKTFKKMKWNVRGNVSWSDLNNVINGQDRNTKNFTQNYQTSLETNFKEAPNFEVGYNYTSTRSDNGFTDRTFITNRPFANMEINFLKGFTFTADWSYFDYDDNDDSTDLSNTYQFLETNLYYQKPESKWEFRVQATNLLDVDVISNNSVNDILISNTEYFVQPRYVIFTVKYNL</sequence>
<dbReference type="Proteomes" id="UP000198379">
    <property type="component" value="Unassembled WGS sequence"/>
</dbReference>
<evidence type="ECO:0000256" key="1">
    <source>
        <dbReference type="SAM" id="SignalP"/>
    </source>
</evidence>
<dbReference type="Pfam" id="PF13620">
    <property type="entry name" value="CarboxypepD_reg"/>
    <property type="match status" value="1"/>
</dbReference>
<dbReference type="SUPFAM" id="SSF49464">
    <property type="entry name" value="Carboxypeptidase regulatory domain-like"/>
    <property type="match status" value="1"/>
</dbReference>
<keyword evidence="1" id="KW-0732">Signal</keyword>
<organism evidence="2 3">
    <name type="scientific">Dokdonia pacifica</name>
    <dbReference type="NCBI Taxonomy" id="1627892"/>
    <lineage>
        <taxon>Bacteria</taxon>
        <taxon>Pseudomonadati</taxon>
        <taxon>Bacteroidota</taxon>
        <taxon>Flavobacteriia</taxon>
        <taxon>Flavobacteriales</taxon>
        <taxon>Flavobacteriaceae</taxon>
        <taxon>Dokdonia</taxon>
    </lineage>
</organism>
<dbReference type="SUPFAM" id="SSF56935">
    <property type="entry name" value="Porins"/>
    <property type="match status" value="1"/>
</dbReference>
<dbReference type="AlphaFoldDB" id="A0A239A3C5"/>
<reference evidence="2 3" key="1">
    <citation type="submission" date="2017-06" db="EMBL/GenBank/DDBJ databases">
        <authorList>
            <person name="Kim H.J."/>
            <person name="Triplett B.A."/>
        </authorList>
    </citation>
    <scope>NUCLEOTIDE SEQUENCE [LARGE SCALE GENOMIC DNA]</scope>
    <source>
        <strain evidence="2 3">DSM 25597</strain>
    </source>
</reference>
<proteinExistence type="predicted"/>
<dbReference type="EMBL" id="FZNY01000004">
    <property type="protein sequence ID" value="SNR89811.1"/>
    <property type="molecule type" value="Genomic_DNA"/>
</dbReference>
<dbReference type="RefSeq" id="WP_179218163.1">
    <property type="nucleotide sequence ID" value="NZ_BMEP01000007.1"/>
</dbReference>
<dbReference type="InterPro" id="IPR008969">
    <property type="entry name" value="CarboxyPept-like_regulatory"/>
</dbReference>
<keyword evidence="3" id="KW-1185">Reference proteome</keyword>
<accession>A0A239A3C5</accession>
<protein>
    <submittedName>
        <fullName evidence="2">Outer membrane protein beta-barrel family protein</fullName>
    </submittedName>
</protein>
<evidence type="ECO:0000313" key="3">
    <source>
        <dbReference type="Proteomes" id="UP000198379"/>
    </source>
</evidence>
<evidence type="ECO:0000313" key="2">
    <source>
        <dbReference type="EMBL" id="SNR89811.1"/>
    </source>
</evidence>
<name>A0A239A3C5_9FLAO</name>
<gene>
    <name evidence="2" type="ORF">SAMN06265376_104105</name>
</gene>
<feature type="chain" id="PRO_5011991845" evidence="1">
    <location>
        <begin position="21"/>
        <end position="922"/>
    </location>
</feature>